<keyword evidence="2" id="KW-0805">Transcription regulation</keyword>
<dbReference type="SUPFAM" id="SSF57701">
    <property type="entry name" value="Zn2/Cys6 DNA-binding domain"/>
    <property type="match status" value="1"/>
</dbReference>
<keyword evidence="5" id="KW-0539">Nucleus</keyword>
<feature type="region of interest" description="Disordered" evidence="6">
    <location>
        <begin position="58"/>
        <end position="78"/>
    </location>
</feature>
<evidence type="ECO:0000313" key="8">
    <source>
        <dbReference type="EMBL" id="KAJ5101380.1"/>
    </source>
</evidence>
<gene>
    <name evidence="8" type="ORF">NUU61_003602</name>
</gene>
<dbReference type="InterPro" id="IPR036864">
    <property type="entry name" value="Zn2-C6_fun-type_DNA-bd_sf"/>
</dbReference>
<dbReference type="GO" id="GO:0005634">
    <property type="term" value="C:nucleus"/>
    <property type="evidence" value="ECO:0007669"/>
    <property type="project" value="UniProtKB-SubCell"/>
</dbReference>
<dbReference type="PROSITE" id="PS50048">
    <property type="entry name" value="ZN2_CY6_FUNGAL_2"/>
    <property type="match status" value="1"/>
</dbReference>
<feature type="compositionally biased region" description="Polar residues" evidence="6">
    <location>
        <begin position="64"/>
        <end position="76"/>
    </location>
</feature>
<dbReference type="SMART" id="SM00066">
    <property type="entry name" value="GAL4"/>
    <property type="match status" value="1"/>
</dbReference>
<dbReference type="PANTHER" id="PTHR37534:SF48">
    <property type="entry name" value="FINGER DOMAIN PROTEIN, PUTATIVE-RELATED"/>
    <property type="match status" value="1"/>
</dbReference>
<dbReference type="GeneID" id="81393352"/>
<dbReference type="InterPro" id="IPR001138">
    <property type="entry name" value="Zn2Cys6_DnaBD"/>
</dbReference>
<dbReference type="AlphaFoldDB" id="A0A9W9FJN3"/>
<dbReference type="Pfam" id="PF00172">
    <property type="entry name" value="Zn_clus"/>
    <property type="match status" value="1"/>
</dbReference>
<dbReference type="RefSeq" id="XP_056512211.1">
    <property type="nucleotide sequence ID" value="XM_056654184.1"/>
</dbReference>
<dbReference type="InterPro" id="IPR021858">
    <property type="entry name" value="Fun_TF"/>
</dbReference>
<dbReference type="PANTHER" id="PTHR37534">
    <property type="entry name" value="TRANSCRIPTIONAL ACTIVATOR PROTEIN UGA3"/>
    <property type="match status" value="1"/>
</dbReference>
<dbReference type="EMBL" id="JAPMSZ010000005">
    <property type="protein sequence ID" value="KAJ5101380.1"/>
    <property type="molecule type" value="Genomic_DNA"/>
</dbReference>
<evidence type="ECO:0000256" key="5">
    <source>
        <dbReference type="ARBA" id="ARBA00023242"/>
    </source>
</evidence>
<organism evidence="8 9">
    <name type="scientific">Penicillium alfredii</name>
    <dbReference type="NCBI Taxonomy" id="1506179"/>
    <lineage>
        <taxon>Eukaryota</taxon>
        <taxon>Fungi</taxon>
        <taxon>Dikarya</taxon>
        <taxon>Ascomycota</taxon>
        <taxon>Pezizomycotina</taxon>
        <taxon>Eurotiomycetes</taxon>
        <taxon>Eurotiomycetidae</taxon>
        <taxon>Eurotiales</taxon>
        <taxon>Aspergillaceae</taxon>
        <taxon>Penicillium</taxon>
    </lineage>
</organism>
<keyword evidence="9" id="KW-1185">Reference proteome</keyword>
<reference evidence="8" key="2">
    <citation type="journal article" date="2023" name="IMA Fungus">
        <title>Comparative genomic study of the Penicillium genus elucidates a diverse pangenome and 15 lateral gene transfer events.</title>
        <authorList>
            <person name="Petersen C."/>
            <person name="Sorensen T."/>
            <person name="Nielsen M.R."/>
            <person name="Sondergaard T.E."/>
            <person name="Sorensen J.L."/>
            <person name="Fitzpatrick D.A."/>
            <person name="Frisvad J.C."/>
            <person name="Nielsen K.L."/>
        </authorList>
    </citation>
    <scope>NUCLEOTIDE SEQUENCE</scope>
    <source>
        <strain evidence="8">IBT 34128</strain>
    </source>
</reference>
<evidence type="ECO:0000256" key="3">
    <source>
        <dbReference type="ARBA" id="ARBA00023125"/>
    </source>
</evidence>
<evidence type="ECO:0000256" key="4">
    <source>
        <dbReference type="ARBA" id="ARBA00023163"/>
    </source>
</evidence>
<protein>
    <recommendedName>
        <fullName evidence="7">Zn(2)-C6 fungal-type domain-containing protein</fullName>
    </recommendedName>
</protein>
<dbReference type="OrthoDB" id="5386330at2759"/>
<evidence type="ECO:0000259" key="7">
    <source>
        <dbReference type="PROSITE" id="PS50048"/>
    </source>
</evidence>
<name>A0A9W9FJN3_9EURO</name>
<comment type="subcellular location">
    <subcellularLocation>
        <location evidence="1">Nucleus</location>
    </subcellularLocation>
</comment>
<keyword evidence="3" id="KW-0238">DNA-binding</keyword>
<dbReference type="GO" id="GO:0000981">
    <property type="term" value="F:DNA-binding transcription factor activity, RNA polymerase II-specific"/>
    <property type="evidence" value="ECO:0007669"/>
    <property type="project" value="InterPro"/>
</dbReference>
<dbReference type="Pfam" id="PF11951">
    <property type="entry name" value="Fungal_trans_2"/>
    <property type="match status" value="1"/>
</dbReference>
<sequence length="500" mass="56446">MPEPQKRHCWECLRRRLVCDNGHPGCSRCAVSGIDCPGYDAKQPMRLRWLAPGRVKSRQRKNGVNRQKTGKASTEIFQKDSSDEERVVVVPRTKIKPQIDPLLDAYEYFNVQIFPNLYQKLRLGSNANIYKIQPRMLQSGIQYPDHLRLGLVCMTLSHRMNRMGHDPDSKPLERSLYHYRGIMIRSLNDQLNSLNKHNSNATLIGTLILLLADAQQGIAQHWRYHLEGARRIIMLQGGMYQSNLSPGVLPIILCFIYHTVIGDTSSPATDMLVEKLPLEELYLMLEQYGGNGYGFQMCPTPLFIEIVKINHIRARASRAGPIEEDDLRREAWEALCRIYAFSSEEWSEANDRFTDASILLSKIYQSAVALYCISSCQSLGILPPDHLLNNNCSMEAGILHGLLYEAATQHESTGILGYSLWPLMVLGVEARDGGSDPRAFVIGNLKDLSVSTGTYCPLAAKEVLESLWASGETGWDVCFDKPYLFTSVLTVNRGQWTNHN</sequence>
<dbReference type="GO" id="GO:0000976">
    <property type="term" value="F:transcription cis-regulatory region binding"/>
    <property type="evidence" value="ECO:0007669"/>
    <property type="project" value="TreeGrafter"/>
</dbReference>
<evidence type="ECO:0000256" key="6">
    <source>
        <dbReference type="SAM" id="MobiDB-lite"/>
    </source>
</evidence>
<evidence type="ECO:0000313" key="9">
    <source>
        <dbReference type="Proteomes" id="UP001141434"/>
    </source>
</evidence>
<reference evidence="8" key="1">
    <citation type="submission" date="2022-11" db="EMBL/GenBank/DDBJ databases">
        <authorList>
            <person name="Petersen C."/>
        </authorList>
    </citation>
    <scope>NUCLEOTIDE SEQUENCE</scope>
    <source>
        <strain evidence="8">IBT 34128</strain>
    </source>
</reference>
<accession>A0A9W9FJN3</accession>
<feature type="domain" description="Zn(2)-C6 fungal-type" evidence="7">
    <location>
        <begin position="8"/>
        <end position="36"/>
    </location>
</feature>
<comment type="caution">
    <text evidence="8">The sequence shown here is derived from an EMBL/GenBank/DDBJ whole genome shotgun (WGS) entry which is preliminary data.</text>
</comment>
<dbReference type="GO" id="GO:0008270">
    <property type="term" value="F:zinc ion binding"/>
    <property type="evidence" value="ECO:0007669"/>
    <property type="project" value="InterPro"/>
</dbReference>
<proteinExistence type="predicted"/>
<dbReference type="GO" id="GO:0045944">
    <property type="term" value="P:positive regulation of transcription by RNA polymerase II"/>
    <property type="evidence" value="ECO:0007669"/>
    <property type="project" value="TreeGrafter"/>
</dbReference>
<dbReference type="Proteomes" id="UP001141434">
    <property type="component" value="Unassembled WGS sequence"/>
</dbReference>
<evidence type="ECO:0000256" key="1">
    <source>
        <dbReference type="ARBA" id="ARBA00004123"/>
    </source>
</evidence>
<evidence type="ECO:0000256" key="2">
    <source>
        <dbReference type="ARBA" id="ARBA00023015"/>
    </source>
</evidence>
<keyword evidence="4" id="KW-0804">Transcription</keyword>